<keyword evidence="5 15" id="KW-0328">Glycosyltransferase</keyword>
<comment type="cofactor">
    <cofactor evidence="15">
        <name>Mg(2+)</name>
        <dbReference type="ChEBI" id="CHEBI:18420"/>
    </cofactor>
    <text evidence="15">Binds 1 Mg(2+) ion per subunit. The magnesium is bound as Mg-PRPP.</text>
</comment>
<proteinExistence type="inferred from homology"/>
<dbReference type="HAMAP" id="MF_01218_B">
    <property type="entry name" value="Upp_B"/>
    <property type="match status" value="1"/>
</dbReference>
<dbReference type="NCBIfam" id="NF001097">
    <property type="entry name" value="PRK00129.1"/>
    <property type="match status" value="1"/>
</dbReference>
<evidence type="ECO:0000256" key="3">
    <source>
        <dbReference type="ARBA" id="ARBA00011894"/>
    </source>
</evidence>
<keyword evidence="18" id="KW-1185">Reference proteome</keyword>
<evidence type="ECO:0000256" key="11">
    <source>
        <dbReference type="ARBA" id="ARBA00052919"/>
    </source>
</evidence>
<dbReference type="Gene3D" id="3.40.50.2020">
    <property type="match status" value="1"/>
</dbReference>
<feature type="binding site" evidence="15">
    <location>
        <begin position="135"/>
        <end position="143"/>
    </location>
    <ligand>
        <name>5-phospho-alpha-D-ribose 1-diphosphate</name>
        <dbReference type="ChEBI" id="CHEBI:58017"/>
    </ligand>
</feature>
<dbReference type="InterPro" id="IPR000836">
    <property type="entry name" value="PRTase_dom"/>
</dbReference>
<dbReference type="GO" id="GO:0044206">
    <property type="term" value="P:UMP salvage"/>
    <property type="evidence" value="ECO:0007669"/>
    <property type="project" value="UniProtKB-UniRule"/>
</dbReference>
<dbReference type="InterPro" id="IPR034332">
    <property type="entry name" value="Upp_B"/>
</dbReference>
<dbReference type="CDD" id="cd06223">
    <property type="entry name" value="PRTases_typeI"/>
    <property type="match status" value="1"/>
</dbReference>
<keyword evidence="6 15" id="KW-0808">Transferase</keyword>
<dbReference type="PANTHER" id="PTHR32315:SF4">
    <property type="entry name" value="URACIL PHOSPHORIBOSYLTRANSFERASE, CHLOROPLASTIC"/>
    <property type="match status" value="1"/>
</dbReference>
<dbReference type="EC" id="2.4.2.9" evidence="3 15"/>
<comment type="activity regulation">
    <text evidence="15">Allosterically activated by GTP.</text>
</comment>
<protein>
    <recommendedName>
        <fullName evidence="13 15">Uracil phosphoribosyltransferase</fullName>
        <ecNumber evidence="3 15">2.4.2.9</ecNumber>
    </recommendedName>
    <alternativeName>
        <fullName evidence="10 15">UMP pyrophosphorylase</fullName>
    </alternativeName>
    <alternativeName>
        <fullName evidence="14 15">UPRTase</fullName>
    </alternativeName>
</protein>
<keyword evidence="7 15" id="KW-0547">Nucleotide-binding</keyword>
<dbReference type="SUPFAM" id="SSF53271">
    <property type="entry name" value="PRTase-like"/>
    <property type="match status" value="1"/>
</dbReference>
<dbReference type="GO" id="GO:0005737">
    <property type="term" value="C:cytoplasm"/>
    <property type="evidence" value="ECO:0007669"/>
    <property type="project" value="UniProtKB-ARBA"/>
</dbReference>
<evidence type="ECO:0000259" key="16">
    <source>
        <dbReference type="Pfam" id="PF14681"/>
    </source>
</evidence>
<name>A0A1H3YU99_9RHOB</name>
<evidence type="ECO:0000256" key="2">
    <source>
        <dbReference type="ARBA" id="ARBA00009516"/>
    </source>
</evidence>
<comment type="catalytic activity">
    <reaction evidence="11 15">
        <text>UMP + diphosphate = 5-phospho-alpha-D-ribose 1-diphosphate + uracil</text>
        <dbReference type="Rhea" id="RHEA:13017"/>
        <dbReference type="ChEBI" id="CHEBI:17568"/>
        <dbReference type="ChEBI" id="CHEBI:33019"/>
        <dbReference type="ChEBI" id="CHEBI:57865"/>
        <dbReference type="ChEBI" id="CHEBI:58017"/>
        <dbReference type="EC" id="2.4.2.9"/>
    </reaction>
</comment>
<dbReference type="UniPathway" id="UPA00574">
    <property type="reaction ID" value="UER00636"/>
</dbReference>
<dbReference type="NCBIfam" id="TIGR01091">
    <property type="entry name" value="upp"/>
    <property type="match status" value="1"/>
</dbReference>
<evidence type="ECO:0000256" key="13">
    <source>
        <dbReference type="ARBA" id="ARBA00072146"/>
    </source>
</evidence>
<keyword evidence="4 15" id="KW-0021">Allosteric enzyme</keyword>
<dbReference type="Pfam" id="PF14681">
    <property type="entry name" value="UPRTase"/>
    <property type="match status" value="1"/>
</dbReference>
<dbReference type="STRING" id="89524.SAMN05444370_103253"/>
<dbReference type="RefSeq" id="WP_093250706.1">
    <property type="nucleotide sequence ID" value="NZ_FNQM01000003.1"/>
</dbReference>
<organism evidence="17 18">
    <name type="scientific">Rubrimonas cliftonensis</name>
    <dbReference type="NCBI Taxonomy" id="89524"/>
    <lineage>
        <taxon>Bacteria</taxon>
        <taxon>Pseudomonadati</taxon>
        <taxon>Pseudomonadota</taxon>
        <taxon>Alphaproteobacteria</taxon>
        <taxon>Rhodobacterales</taxon>
        <taxon>Paracoccaceae</taxon>
        <taxon>Rubrimonas</taxon>
    </lineage>
</organism>
<dbReference type="Proteomes" id="UP000198703">
    <property type="component" value="Unassembled WGS sequence"/>
</dbReference>
<dbReference type="GO" id="GO:0005525">
    <property type="term" value="F:GTP binding"/>
    <property type="evidence" value="ECO:0007669"/>
    <property type="project" value="UniProtKB-KW"/>
</dbReference>
<keyword evidence="9 15" id="KW-0342">GTP-binding</keyword>
<dbReference type="AlphaFoldDB" id="A0A1H3YU99"/>
<evidence type="ECO:0000256" key="9">
    <source>
        <dbReference type="ARBA" id="ARBA00023134"/>
    </source>
</evidence>
<dbReference type="GO" id="GO:0004845">
    <property type="term" value="F:uracil phosphoribosyltransferase activity"/>
    <property type="evidence" value="ECO:0007669"/>
    <property type="project" value="UniProtKB-UniRule"/>
</dbReference>
<evidence type="ECO:0000256" key="10">
    <source>
        <dbReference type="ARBA" id="ARBA00031082"/>
    </source>
</evidence>
<evidence type="ECO:0000256" key="8">
    <source>
        <dbReference type="ARBA" id="ARBA00022842"/>
    </source>
</evidence>
<dbReference type="GO" id="GO:0000287">
    <property type="term" value="F:magnesium ion binding"/>
    <property type="evidence" value="ECO:0007669"/>
    <property type="project" value="UniProtKB-UniRule"/>
</dbReference>
<sequence length="213" mass="23525">MTAEHPSLTIVDHPLVQHKLTLMREKDGSTARFRRLLREISLLLGYEVLRDLPLTSRRIETPLEAMDSPEIEGKKLALVSILRAGNGMLEPLLELAPSARVGFLGLYRDHETLQPVEYYCKLPSELAARPVILVDPMLATANSAVAAVDKVKESGAQDVRMMTLLCAPEGVRRMAEAHPDVRVFTAALDRELNDKGYILPGLGDAGDRMFGTK</sequence>
<accession>A0A1H3YU99</accession>
<dbReference type="EMBL" id="FNQM01000003">
    <property type="protein sequence ID" value="SEA15096.1"/>
    <property type="molecule type" value="Genomic_DNA"/>
</dbReference>
<dbReference type="InterPro" id="IPR029057">
    <property type="entry name" value="PRTase-like"/>
</dbReference>
<comment type="pathway">
    <text evidence="1 15">Pyrimidine metabolism; UMP biosynthesis via salvage pathway; UMP from uracil: step 1/1.</text>
</comment>
<feature type="binding site" evidence="15">
    <location>
        <begin position="203"/>
        <end position="205"/>
    </location>
    <ligand>
        <name>uracil</name>
        <dbReference type="ChEBI" id="CHEBI:17568"/>
    </ligand>
</feature>
<reference evidence="17 18" key="1">
    <citation type="submission" date="2016-10" db="EMBL/GenBank/DDBJ databases">
        <authorList>
            <person name="de Groot N.N."/>
        </authorList>
    </citation>
    <scope>NUCLEOTIDE SEQUENCE [LARGE SCALE GENOMIC DNA]</scope>
    <source>
        <strain evidence="17 18">DSM 15345</strain>
    </source>
</reference>
<dbReference type="InterPro" id="IPR005765">
    <property type="entry name" value="UPRT"/>
</dbReference>
<comment type="function">
    <text evidence="12 15">Catalyzes the conversion of uracil and 5-phospho-alpha-D-ribose 1-diphosphate (PRPP) to UMP and diphosphate.</text>
</comment>
<evidence type="ECO:0000256" key="15">
    <source>
        <dbReference type="HAMAP-Rule" id="MF_01218"/>
    </source>
</evidence>
<keyword evidence="8 15" id="KW-0460">Magnesium</keyword>
<gene>
    <name evidence="15" type="primary">upp</name>
    <name evidence="17" type="ORF">SAMN05444370_103253</name>
</gene>
<evidence type="ECO:0000256" key="14">
    <source>
        <dbReference type="ARBA" id="ARBA00079807"/>
    </source>
</evidence>
<evidence type="ECO:0000313" key="18">
    <source>
        <dbReference type="Proteomes" id="UP000198703"/>
    </source>
</evidence>
<evidence type="ECO:0000256" key="5">
    <source>
        <dbReference type="ARBA" id="ARBA00022676"/>
    </source>
</evidence>
<dbReference type="FunFam" id="3.40.50.2020:FF:000003">
    <property type="entry name" value="Uracil phosphoribosyltransferase"/>
    <property type="match status" value="1"/>
</dbReference>
<evidence type="ECO:0000256" key="1">
    <source>
        <dbReference type="ARBA" id="ARBA00005180"/>
    </source>
</evidence>
<evidence type="ECO:0000256" key="12">
    <source>
        <dbReference type="ARBA" id="ARBA00056901"/>
    </source>
</evidence>
<evidence type="ECO:0000256" key="4">
    <source>
        <dbReference type="ARBA" id="ARBA00022533"/>
    </source>
</evidence>
<dbReference type="GO" id="GO:0006223">
    <property type="term" value="P:uracil salvage"/>
    <property type="evidence" value="ECO:0007669"/>
    <property type="project" value="InterPro"/>
</dbReference>
<evidence type="ECO:0000313" key="17">
    <source>
        <dbReference type="EMBL" id="SEA15096.1"/>
    </source>
</evidence>
<feature type="binding site" evidence="15">
    <location>
        <position position="83"/>
    </location>
    <ligand>
        <name>5-phospho-alpha-D-ribose 1-diphosphate</name>
        <dbReference type="ChEBI" id="CHEBI:58017"/>
    </ligand>
</feature>
<evidence type="ECO:0000256" key="6">
    <source>
        <dbReference type="ARBA" id="ARBA00022679"/>
    </source>
</evidence>
<dbReference type="PANTHER" id="PTHR32315">
    <property type="entry name" value="ADENINE PHOSPHORIBOSYLTRANSFERASE"/>
    <property type="match status" value="1"/>
</dbReference>
<comment type="similarity">
    <text evidence="2 15">Belongs to the UPRTase family.</text>
</comment>
<dbReference type="InterPro" id="IPR050054">
    <property type="entry name" value="UPRTase/APRTase"/>
</dbReference>
<feature type="binding site" evidence="15">
    <location>
        <position position="204"/>
    </location>
    <ligand>
        <name>5-phospho-alpha-D-ribose 1-diphosphate</name>
        <dbReference type="ChEBI" id="CHEBI:58017"/>
    </ligand>
</feature>
<feature type="binding site" evidence="15">
    <location>
        <position position="108"/>
    </location>
    <ligand>
        <name>5-phospho-alpha-D-ribose 1-diphosphate</name>
        <dbReference type="ChEBI" id="CHEBI:58017"/>
    </ligand>
</feature>
<feature type="domain" description="Phosphoribosyltransferase" evidence="16">
    <location>
        <begin position="11"/>
        <end position="212"/>
    </location>
</feature>
<evidence type="ECO:0000256" key="7">
    <source>
        <dbReference type="ARBA" id="ARBA00022741"/>
    </source>
</evidence>
<dbReference type="OrthoDB" id="9781675at2"/>
<feature type="binding site" evidence="15">
    <location>
        <position position="198"/>
    </location>
    <ligand>
        <name>uracil</name>
        <dbReference type="ChEBI" id="CHEBI:17568"/>
    </ligand>
</feature>